<dbReference type="OrthoDB" id="7585928at2"/>
<evidence type="ECO:0000313" key="2">
    <source>
        <dbReference type="Proteomes" id="UP000323886"/>
    </source>
</evidence>
<name>A0A5M6HVJ3_9HYPH</name>
<dbReference type="AlphaFoldDB" id="A0A5M6HVJ3"/>
<comment type="caution">
    <text evidence="1">The sequence shown here is derived from an EMBL/GenBank/DDBJ whole genome shotgun (WGS) entry which is preliminary data.</text>
</comment>
<organism evidence="1 2">
    <name type="scientific">Blastochloris sulfoviridis</name>
    <dbReference type="NCBI Taxonomy" id="50712"/>
    <lineage>
        <taxon>Bacteria</taxon>
        <taxon>Pseudomonadati</taxon>
        <taxon>Pseudomonadota</taxon>
        <taxon>Alphaproteobacteria</taxon>
        <taxon>Hyphomicrobiales</taxon>
        <taxon>Blastochloridaceae</taxon>
        <taxon>Blastochloris</taxon>
    </lineage>
</organism>
<evidence type="ECO:0008006" key="3">
    <source>
        <dbReference type="Google" id="ProtNLM"/>
    </source>
</evidence>
<evidence type="ECO:0000313" key="1">
    <source>
        <dbReference type="EMBL" id="KAA5599916.1"/>
    </source>
</evidence>
<sequence>MPITYDGDVATITGIATIDDAEGLLAFLRSAHAPVVDVTSLLRVHTAIAQILRASSAEIRGDVQDRGLAACLGHGQRRTA</sequence>
<dbReference type="Proteomes" id="UP000323886">
    <property type="component" value="Unassembled WGS sequence"/>
</dbReference>
<dbReference type="RefSeq" id="WP_150097752.1">
    <property type="nucleotide sequence ID" value="NZ_VWPL01000018.1"/>
</dbReference>
<reference evidence="1 2" key="1">
    <citation type="submission" date="2019-09" db="EMBL/GenBank/DDBJ databases">
        <title>Draft Whole-Genome sequence of Blastochloris sulfoviridis DSM 729.</title>
        <authorList>
            <person name="Meyer T.E."/>
            <person name="Kyndt J.A."/>
        </authorList>
    </citation>
    <scope>NUCLEOTIDE SEQUENCE [LARGE SCALE GENOMIC DNA]</scope>
    <source>
        <strain evidence="1 2">DSM 729</strain>
    </source>
</reference>
<accession>A0A5M6HVJ3</accession>
<protein>
    <recommendedName>
        <fullName evidence="3">STAS domain-containing protein</fullName>
    </recommendedName>
</protein>
<keyword evidence="2" id="KW-1185">Reference proteome</keyword>
<proteinExistence type="predicted"/>
<gene>
    <name evidence="1" type="ORF">F1193_11080</name>
</gene>
<dbReference type="EMBL" id="VWPL01000018">
    <property type="protein sequence ID" value="KAA5599916.1"/>
    <property type="molecule type" value="Genomic_DNA"/>
</dbReference>